<sequence length="105" mass="11150">MGDKLNDGAGLVMDENLLGLANPMSSIAIGRDDLVGEDRPGTGLTRSVRDFIDEGGRAKLKAVRDAEPATGPSPASLGPSEDVRPHRRPTDEDVSENDLRAERQG</sequence>
<comment type="caution">
    <text evidence="2">The sequence shown here is derived from an EMBL/GenBank/DDBJ whole genome shotgun (WGS) entry which is preliminary data.</text>
</comment>
<gene>
    <name evidence="2" type="ORF">BHAOGJBA_1227</name>
</gene>
<evidence type="ECO:0000313" key="2">
    <source>
        <dbReference type="EMBL" id="GJD87722.1"/>
    </source>
</evidence>
<dbReference type="RefSeq" id="WP_238229718.1">
    <property type="nucleotide sequence ID" value="NZ_BPQO01000004.1"/>
</dbReference>
<proteinExistence type="predicted"/>
<dbReference type="AlphaFoldDB" id="A0AAV4ZHQ8"/>
<feature type="compositionally biased region" description="Basic and acidic residues" evidence="1">
    <location>
        <begin position="81"/>
        <end position="105"/>
    </location>
</feature>
<reference evidence="2" key="1">
    <citation type="journal article" date="2016" name="Front. Microbiol.">
        <title>Genome Sequence of the Piezophilic, Mesophilic Sulfate-Reducing Bacterium Desulfovibrio indicus J2T.</title>
        <authorList>
            <person name="Cao J."/>
            <person name="Maignien L."/>
            <person name="Shao Z."/>
            <person name="Alain K."/>
            <person name="Jebbar M."/>
        </authorList>
    </citation>
    <scope>NUCLEOTIDE SEQUENCE</scope>
    <source>
        <strain evidence="2">DSM 16372</strain>
    </source>
</reference>
<evidence type="ECO:0000313" key="3">
    <source>
        <dbReference type="Proteomes" id="UP001055247"/>
    </source>
</evidence>
<dbReference type="Proteomes" id="UP001055247">
    <property type="component" value="Unassembled WGS sequence"/>
</dbReference>
<feature type="compositionally biased region" description="Basic and acidic residues" evidence="1">
    <location>
        <begin position="31"/>
        <end position="40"/>
    </location>
</feature>
<organism evidence="2 3">
    <name type="scientific">Methylobacterium hispanicum</name>
    <dbReference type="NCBI Taxonomy" id="270350"/>
    <lineage>
        <taxon>Bacteria</taxon>
        <taxon>Pseudomonadati</taxon>
        <taxon>Pseudomonadota</taxon>
        <taxon>Alphaproteobacteria</taxon>
        <taxon>Hyphomicrobiales</taxon>
        <taxon>Methylobacteriaceae</taxon>
        <taxon>Methylobacterium</taxon>
    </lineage>
</organism>
<accession>A0AAV4ZHQ8</accession>
<keyword evidence="3" id="KW-1185">Reference proteome</keyword>
<feature type="region of interest" description="Disordered" evidence="1">
    <location>
        <begin position="31"/>
        <end position="50"/>
    </location>
</feature>
<name>A0AAV4ZHQ8_9HYPH</name>
<feature type="region of interest" description="Disordered" evidence="1">
    <location>
        <begin position="61"/>
        <end position="105"/>
    </location>
</feature>
<dbReference type="EMBL" id="BPQO01000004">
    <property type="protein sequence ID" value="GJD87722.1"/>
    <property type="molecule type" value="Genomic_DNA"/>
</dbReference>
<reference evidence="2" key="2">
    <citation type="submission" date="2021-08" db="EMBL/GenBank/DDBJ databases">
        <authorList>
            <person name="Tani A."/>
            <person name="Ola A."/>
            <person name="Ogura Y."/>
            <person name="Katsura K."/>
            <person name="Hayashi T."/>
        </authorList>
    </citation>
    <scope>NUCLEOTIDE SEQUENCE</scope>
    <source>
        <strain evidence="2">DSM 16372</strain>
    </source>
</reference>
<protein>
    <submittedName>
        <fullName evidence="2">Uncharacterized protein</fullName>
    </submittedName>
</protein>
<evidence type="ECO:0000256" key="1">
    <source>
        <dbReference type="SAM" id="MobiDB-lite"/>
    </source>
</evidence>